<keyword evidence="1" id="KW-0472">Membrane</keyword>
<organism evidence="2 3">
    <name type="scientific">Ceratitis capitata</name>
    <name type="common">Mediterranean fruit fly</name>
    <name type="synonym">Tephritis capitata</name>
    <dbReference type="NCBI Taxonomy" id="7213"/>
    <lineage>
        <taxon>Eukaryota</taxon>
        <taxon>Metazoa</taxon>
        <taxon>Ecdysozoa</taxon>
        <taxon>Arthropoda</taxon>
        <taxon>Hexapoda</taxon>
        <taxon>Insecta</taxon>
        <taxon>Pterygota</taxon>
        <taxon>Neoptera</taxon>
        <taxon>Endopterygota</taxon>
        <taxon>Diptera</taxon>
        <taxon>Brachycera</taxon>
        <taxon>Muscomorpha</taxon>
        <taxon>Tephritoidea</taxon>
        <taxon>Tephritidae</taxon>
        <taxon>Ceratitis</taxon>
        <taxon>Ceratitis</taxon>
    </lineage>
</organism>
<sequence>MVENRAAEALAKEFKAKVRQRHPTSDSCSLVVKNCENCGSKNTCIVDCFGFFFCFLLCFVAHSLGAACCSFFLQFTRGDERRTSQQALVKGNQIQRSNNIGITALHCNKSNNKQNRKVVKLEKRKAKGRRCKFECNKNWIENDFNSEMKLIKYS</sequence>
<keyword evidence="3" id="KW-1185">Reference proteome</keyword>
<evidence type="ECO:0000313" key="2">
    <source>
        <dbReference type="EMBL" id="CAD7006033.1"/>
    </source>
</evidence>
<proteinExistence type="predicted"/>
<reference evidence="2" key="1">
    <citation type="submission" date="2020-11" db="EMBL/GenBank/DDBJ databases">
        <authorList>
            <person name="Whitehead M."/>
        </authorList>
    </citation>
    <scope>NUCLEOTIDE SEQUENCE</scope>
    <source>
        <strain evidence="2">EGII</strain>
    </source>
</reference>
<protein>
    <submittedName>
        <fullName evidence="2">(Mediterranean fruit fly) hypothetical protein</fullName>
    </submittedName>
</protein>
<evidence type="ECO:0000256" key="1">
    <source>
        <dbReference type="SAM" id="Phobius"/>
    </source>
</evidence>
<accession>A0A811V8R8</accession>
<keyword evidence="1" id="KW-1133">Transmembrane helix</keyword>
<name>A0A811V8R8_CERCA</name>
<feature type="transmembrane region" description="Helical" evidence="1">
    <location>
        <begin position="49"/>
        <end position="73"/>
    </location>
</feature>
<comment type="caution">
    <text evidence="2">The sequence shown here is derived from an EMBL/GenBank/DDBJ whole genome shotgun (WGS) entry which is preliminary data.</text>
</comment>
<evidence type="ECO:0000313" key="3">
    <source>
        <dbReference type="Proteomes" id="UP000606786"/>
    </source>
</evidence>
<dbReference type="EMBL" id="CAJHJT010000034">
    <property type="protein sequence ID" value="CAD7006033.1"/>
    <property type="molecule type" value="Genomic_DNA"/>
</dbReference>
<dbReference type="Proteomes" id="UP000606786">
    <property type="component" value="Unassembled WGS sequence"/>
</dbReference>
<keyword evidence="1" id="KW-0812">Transmembrane</keyword>
<gene>
    <name evidence="2" type="ORF">CCAP1982_LOCUS14368</name>
</gene>
<dbReference type="AlphaFoldDB" id="A0A811V8R8"/>